<dbReference type="AlphaFoldDB" id="A0A485KZH3"/>
<evidence type="ECO:0000256" key="2">
    <source>
        <dbReference type="ARBA" id="ARBA00022771"/>
    </source>
</evidence>
<reference evidence="9" key="2">
    <citation type="submission" date="2019-06" db="EMBL/GenBank/DDBJ databases">
        <title>Genomics analysis of Aphanomyces spp. identifies a new class of oomycete effector associated with host adaptation.</title>
        <authorList>
            <person name="Gaulin E."/>
        </authorList>
    </citation>
    <scope>NUCLEOTIDE SEQUENCE</scope>
    <source>
        <strain evidence="9">CBS 578.67</strain>
    </source>
</reference>
<name>A0A485KZH3_9STRA</name>
<evidence type="ECO:0000313" key="9">
    <source>
        <dbReference type="EMBL" id="KAF0695195.1"/>
    </source>
</evidence>
<feature type="region of interest" description="Disordered" evidence="7">
    <location>
        <begin position="138"/>
        <end position="164"/>
    </location>
</feature>
<evidence type="ECO:0000256" key="6">
    <source>
        <dbReference type="SAM" id="Coils"/>
    </source>
</evidence>
<dbReference type="InterPro" id="IPR013083">
    <property type="entry name" value="Znf_RING/FYVE/PHD"/>
</dbReference>
<evidence type="ECO:0000256" key="1">
    <source>
        <dbReference type="ARBA" id="ARBA00022723"/>
    </source>
</evidence>
<gene>
    <name evidence="10" type="primary">Aste57867_13959</name>
    <name evidence="9" type="ORF">As57867_013908</name>
    <name evidence="10" type="ORF">ASTE57867_13959</name>
</gene>
<keyword evidence="2 4" id="KW-0863">Zinc-finger</keyword>
<dbReference type="SMART" id="SM00064">
    <property type="entry name" value="FYVE"/>
    <property type="match status" value="1"/>
</dbReference>
<dbReference type="GO" id="GO:0006623">
    <property type="term" value="P:protein targeting to vacuole"/>
    <property type="evidence" value="ECO:0007669"/>
    <property type="project" value="TreeGrafter"/>
</dbReference>
<feature type="compositionally biased region" description="Basic and acidic residues" evidence="7">
    <location>
        <begin position="543"/>
        <end position="553"/>
    </location>
</feature>
<evidence type="ECO:0000256" key="4">
    <source>
        <dbReference type="PROSITE-ProRule" id="PRU00091"/>
    </source>
</evidence>
<dbReference type="InterPro" id="IPR000306">
    <property type="entry name" value="Znf_FYVE"/>
</dbReference>
<keyword evidence="5" id="KW-0802">TPR repeat</keyword>
<feature type="repeat" description="TPR" evidence="5">
    <location>
        <begin position="571"/>
        <end position="604"/>
    </location>
</feature>
<dbReference type="InterPro" id="IPR019734">
    <property type="entry name" value="TPR_rpt"/>
</dbReference>
<feature type="compositionally biased region" description="Low complexity" evidence="7">
    <location>
        <begin position="383"/>
        <end position="392"/>
    </location>
</feature>
<dbReference type="Proteomes" id="UP000332933">
    <property type="component" value="Unassembled WGS sequence"/>
</dbReference>
<dbReference type="InterPro" id="IPR011990">
    <property type="entry name" value="TPR-like_helical_dom_sf"/>
</dbReference>
<evidence type="ECO:0000313" key="10">
    <source>
        <dbReference type="EMBL" id="VFT90789.1"/>
    </source>
</evidence>
<feature type="compositionally biased region" description="Polar residues" evidence="7">
    <location>
        <begin position="370"/>
        <end position="382"/>
    </location>
</feature>
<dbReference type="Gene3D" id="1.25.40.10">
    <property type="entry name" value="Tetratricopeptide repeat domain"/>
    <property type="match status" value="1"/>
</dbReference>
<dbReference type="InterPro" id="IPR036770">
    <property type="entry name" value="Ankyrin_rpt-contain_sf"/>
</dbReference>
<dbReference type="GO" id="GO:0043130">
    <property type="term" value="F:ubiquitin binding"/>
    <property type="evidence" value="ECO:0007669"/>
    <property type="project" value="TreeGrafter"/>
</dbReference>
<feature type="coiled-coil region" evidence="6">
    <location>
        <begin position="400"/>
        <end position="427"/>
    </location>
</feature>
<dbReference type="EMBL" id="CAADRA010005519">
    <property type="protein sequence ID" value="VFT90789.1"/>
    <property type="molecule type" value="Genomic_DNA"/>
</dbReference>
<dbReference type="Pfam" id="PF13181">
    <property type="entry name" value="TPR_8"/>
    <property type="match status" value="1"/>
</dbReference>
<dbReference type="Pfam" id="PF01363">
    <property type="entry name" value="FYVE"/>
    <property type="match status" value="1"/>
</dbReference>
<dbReference type="GO" id="GO:0032266">
    <property type="term" value="F:phosphatidylinositol-3-phosphate binding"/>
    <property type="evidence" value="ECO:0007669"/>
    <property type="project" value="TreeGrafter"/>
</dbReference>
<evidence type="ECO:0000313" key="11">
    <source>
        <dbReference type="Proteomes" id="UP000332933"/>
    </source>
</evidence>
<feature type="region of interest" description="Disordered" evidence="7">
    <location>
        <begin position="540"/>
        <end position="564"/>
    </location>
</feature>
<dbReference type="EMBL" id="VJMH01005498">
    <property type="protein sequence ID" value="KAF0695195.1"/>
    <property type="molecule type" value="Genomic_DNA"/>
</dbReference>
<dbReference type="OrthoDB" id="1926212at2759"/>
<dbReference type="Gene3D" id="3.30.40.10">
    <property type="entry name" value="Zinc/RING finger domain, C3HC4 (zinc finger)"/>
    <property type="match status" value="1"/>
</dbReference>
<dbReference type="InterPro" id="IPR017455">
    <property type="entry name" value="Znf_FYVE-rel"/>
</dbReference>
<proteinExistence type="predicted"/>
<keyword evidence="3" id="KW-0862">Zinc</keyword>
<keyword evidence="1" id="KW-0479">Metal-binding</keyword>
<evidence type="ECO:0000256" key="3">
    <source>
        <dbReference type="ARBA" id="ARBA00022833"/>
    </source>
</evidence>
<dbReference type="SUPFAM" id="SSF57903">
    <property type="entry name" value="FYVE/PHD zinc finger"/>
    <property type="match status" value="1"/>
</dbReference>
<dbReference type="PANTHER" id="PTHR47794:SF1">
    <property type="entry name" value="VACUOLAR PROTEIN SORTING-ASSOCIATED PROTEIN 27"/>
    <property type="match status" value="1"/>
</dbReference>
<dbReference type="GO" id="GO:0033565">
    <property type="term" value="C:ESCRT-0 complex"/>
    <property type="evidence" value="ECO:0007669"/>
    <property type="project" value="TreeGrafter"/>
</dbReference>
<dbReference type="PROSITE" id="PS50005">
    <property type="entry name" value="TPR"/>
    <property type="match status" value="2"/>
</dbReference>
<accession>A0A485KZH3</accession>
<dbReference type="Gene3D" id="1.25.40.20">
    <property type="entry name" value="Ankyrin repeat-containing domain"/>
    <property type="match status" value="1"/>
</dbReference>
<keyword evidence="6" id="KW-0175">Coiled coil</keyword>
<dbReference type="PANTHER" id="PTHR47794">
    <property type="entry name" value="VACUOLAR PROTEIN SORTING-ASSOCIATED PROTEIN 27"/>
    <property type="match status" value="1"/>
</dbReference>
<feature type="region of interest" description="Disordered" evidence="7">
    <location>
        <begin position="357"/>
        <end position="394"/>
    </location>
</feature>
<evidence type="ECO:0000256" key="5">
    <source>
        <dbReference type="PROSITE-ProRule" id="PRU00339"/>
    </source>
</evidence>
<protein>
    <submittedName>
        <fullName evidence="10">Aste57867_13959 protein</fullName>
    </submittedName>
</protein>
<dbReference type="FunFam" id="3.30.40.10:FF:000345">
    <property type="entry name" value="Vacuolar protein sorting-associated protein 27"/>
    <property type="match status" value="1"/>
</dbReference>
<sequence length="672" mass="74647">MSSMKKSEVIRLAEGCRWAELRTLVERDPSAAQERDRFGMIPLHWACTDPSTPQDVLMLLLKAYPAGARLLNSGKMLPLHIAIKAQASIEWLQALLANYPEAAVALTPAHEDVVTLAKKYKLPSVSVHLLEEMRDHVQKTGYRSGSHTTDEDVEGNEHTSSSSPRFTRVHAEYDEFNRPDSMLQTTMSRLDMARSNSTASARTYDSFSSEQHMSLHMTPMEIDDLPPASANYGISASYQYNRRPTVTLPPRWTNAPNCHICSVKFGTFKRCHHCRNCGQSICTDHSAKSKLKLPHFGLTTRQRVCVMCYDALTNPSMAPVAVVEQPMLAASQRGGIPLGSSRGGLNPIRVLTSQPSLPYAYQQPPPVPSQPTLVSQRSYGSIPQQSLPPSSQHLNKDSVIQDMNLQVQMLQQQVNRLMEEKQHAEALLMRQTGSSDKGKLSDEAVADTSHQPLQPEPEVLHHGRPSWEVQPARETSLTDHDLVRETYSRDTYSDVNYDFGRDSRFTLDDRDTFFDKYLTPKAGVAPPSFVIHEIATEEDEEEQVHGATDEHEASGVTPEENDTDDGLLQEVDTLVTLGLTMQQKGSASGAVAAFERAVELLPNDPLLLAYLGKAYYADEDLDRAVLAISKSLDLEPSAANSTLLGKILFEKGDHDKAIEAYQKSLEIQKRMG</sequence>
<keyword evidence="11" id="KW-1185">Reference proteome</keyword>
<reference evidence="10 11" key="1">
    <citation type="submission" date="2019-03" db="EMBL/GenBank/DDBJ databases">
        <authorList>
            <person name="Gaulin E."/>
            <person name="Dumas B."/>
        </authorList>
    </citation>
    <scope>NUCLEOTIDE SEQUENCE [LARGE SCALE GENOMIC DNA]</scope>
    <source>
        <strain evidence="10">CBS 568.67</strain>
    </source>
</reference>
<feature type="repeat" description="TPR" evidence="5">
    <location>
        <begin position="638"/>
        <end position="671"/>
    </location>
</feature>
<dbReference type="SUPFAM" id="SSF48452">
    <property type="entry name" value="TPR-like"/>
    <property type="match status" value="1"/>
</dbReference>
<dbReference type="PROSITE" id="PS50178">
    <property type="entry name" value="ZF_FYVE"/>
    <property type="match status" value="1"/>
</dbReference>
<dbReference type="GO" id="GO:0043328">
    <property type="term" value="P:protein transport to vacuole involved in ubiquitin-dependent protein catabolic process via the multivesicular body sorting pathway"/>
    <property type="evidence" value="ECO:0007669"/>
    <property type="project" value="TreeGrafter"/>
</dbReference>
<dbReference type="CDD" id="cd15760">
    <property type="entry name" value="FYVE_scVPS27p_like"/>
    <property type="match status" value="1"/>
</dbReference>
<feature type="region of interest" description="Disordered" evidence="7">
    <location>
        <begin position="431"/>
        <end position="476"/>
    </location>
</feature>
<dbReference type="SMART" id="SM00028">
    <property type="entry name" value="TPR"/>
    <property type="match status" value="3"/>
</dbReference>
<evidence type="ECO:0000256" key="7">
    <source>
        <dbReference type="SAM" id="MobiDB-lite"/>
    </source>
</evidence>
<dbReference type="InterPro" id="IPR011011">
    <property type="entry name" value="Znf_FYVE_PHD"/>
</dbReference>
<dbReference type="GO" id="GO:0008270">
    <property type="term" value="F:zinc ion binding"/>
    <property type="evidence" value="ECO:0007669"/>
    <property type="project" value="UniProtKB-KW"/>
</dbReference>
<evidence type="ECO:0000259" key="8">
    <source>
        <dbReference type="PROSITE" id="PS50178"/>
    </source>
</evidence>
<organism evidence="10 11">
    <name type="scientific">Aphanomyces stellatus</name>
    <dbReference type="NCBI Taxonomy" id="120398"/>
    <lineage>
        <taxon>Eukaryota</taxon>
        <taxon>Sar</taxon>
        <taxon>Stramenopiles</taxon>
        <taxon>Oomycota</taxon>
        <taxon>Saprolegniomycetes</taxon>
        <taxon>Saprolegniales</taxon>
        <taxon>Verrucalvaceae</taxon>
        <taxon>Aphanomyces</taxon>
    </lineage>
</organism>
<feature type="domain" description="FYVE-type" evidence="8">
    <location>
        <begin position="252"/>
        <end position="313"/>
    </location>
</feature>